<keyword evidence="3" id="KW-1185">Reference proteome</keyword>
<dbReference type="AlphaFoldDB" id="A0AAN8FV60"/>
<dbReference type="Proteomes" id="UP001331761">
    <property type="component" value="Unassembled WGS sequence"/>
</dbReference>
<feature type="region of interest" description="Disordered" evidence="1">
    <location>
        <begin position="251"/>
        <end position="323"/>
    </location>
</feature>
<feature type="compositionally biased region" description="Pro residues" evidence="1">
    <location>
        <begin position="167"/>
        <end position="187"/>
    </location>
</feature>
<dbReference type="InterPro" id="IPR003882">
    <property type="entry name" value="Pistil_extensin"/>
</dbReference>
<reference evidence="2 3" key="1">
    <citation type="submission" date="2019-10" db="EMBL/GenBank/DDBJ databases">
        <title>Assembly and Annotation for the nematode Trichostrongylus colubriformis.</title>
        <authorList>
            <person name="Martin J."/>
        </authorList>
    </citation>
    <scope>NUCLEOTIDE SEQUENCE [LARGE SCALE GENOMIC DNA]</scope>
    <source>
        <strain evidence="2">G859</strain>
        <tissue evidence="2">Whole worm</tissue>
    </source>
</reference>
<comment type="caution">
    <text evidence="2">The sequence shown here is derived from an EMBL/GenBank/DDBJ whole genome shotgun (WGS) entry which is preliminary data.</text>
</comment>
<dbReference type="PRINTS" id="PR01218">
    <property type="entry name" value="PSTLEXTENSIN"/>
</dbReference>
<feature type="compositionally biased region" description="Pro residues" evidence="1">
    <location>
        <begin position="139"/>
        <end position="153"/>
    </location>
</feature>
<sequence length="406" mass="45507">MDFKKEEYINLWKLCNIYSAAAVDVDDAMREIRNALRKRLKTKETSRDVSTFRRLIDEYRPMKKSAPSENQQEIYDKPTSKEKQRWLELSVFGRKKEEKKDTSNDDYPRKSKTMPKQPYAERSDTVKITVPAAELQPKQMPPLPPPPSNPPPSLNYEYSPGLYDTPIGPPPMRFQPPPPPAYPPPAFVPTTKKPELSITPLFLKEEQFDEVVSTPVPLKPVSGNLSLQQDIKCLELRSPSVFNVSEFLEQMDPPAGRGATKGVNEKPVTAEPAPDAPRQISPGTMYKPIAPPRPSAPSSRTPTSTRKNRLSTGSVPEANGSAVQNAVPIMQSHTRIEILPSYEEQSDHIQGANYECMTVDRRGILAKRHSIKIDTNSIKEPGVQRFDGSYLLSVPGSDYSIIVNNL</sequence>
<gene>
    <name evidence="2" type="ORF">GCK32_003263</name>
</gene>
<feature type="compositionally biased region" description="Low complexity" evidence="1">
    <location>
        <begin position="296"/>
        <end position="305"/>
    </location>
</feature>
<feature type="compositionally biased region" description="Basic and acidic residues" evidence="1">
    <location>
        <begin position="74"/>
        <end position="86"/>
    </location>
</feature>
<accession>A0AAN8FV60</accession>
<protein>
    <submittedName>
        <fullName evidence="2">Uncharacterized protein</fullName>
    </submittedName>
</protein>
<feature type="region of interest" description="Disordered" evidence="1">
    <location>
        <begin position="60"/>
        <end position="191"/>
    </location>
</feature>
<evidence type="ECO:0000313" key="2">
    <source>
        <dbReference type="EMBL" id="KAK5970838.1"/>
    </source>
</evidence>
<feature type="compositionally biased region" description="Basic and acidic residues" evidence="1">
    <location>
        <begin position="94"/>
        <end position="109"/>
    </location>
</feature>
<name>A0AAN8FV60_TRICO</name>
<evidence type="ECO:0000256" key="1">
    <source>
        <dbReference type="SAM" id="MobiDB-lite"/>
    </source>
</evidence>
<evidence type="ECO:0000313" key="3">
    <source>
        <dbReference type="Proteomes" id="UP001331761"/>
    </source>
</evidence>
<organism evidence="2 3">
    <name type="scientific">Trichostrongylus colubriformis</name>
    <name type="common">Black scour worm</name>
    <dbReference type="NCBI Taxonomy" id="6319"/>
    <lineage>
        <taxon>Eukaryota</taxon>
        <taxon>Metazoa</taxon>
        <taxon>Ecdysozoa</taxon>
        <taxon>Nematoda</taxon>
        <taxon>Chromadorea</taxon>
        <taxon>Rhabditida</taxon>
        <taxon>Rhabditina</taxon>
        <taxon>Rhabditomorpha</taxon>
        <taxon>Strongyloidea</taxon>
        <taxon>Trichostrongylidae</taxon>
        <taxon>Trichostrongylus</taxon>
    </lineage>
</organism>
<dbReference type="EMBL" id="WIXE01018513">
    <property type="protein sequence ID" value="KAK5970838.1"/>
    <property type="molecule type" value="Genomic_DNA"/>
</dbReference>
<proteinExistence type="predicted"/>